<gene>
    <name evidence="2" type="ORF">BDV36DRAFT_288622</name>
</gene>
<keyword evidence="3" id="KW-1185">Reference proteome</keyword>
<dbReference type="Proteomes" id="UP000325395">
    <property type="component" value="Unassembled WGS sequence"/>
</dbReference>
<protein>
    <submittedName>
        <fullName evidence="2">Uncharacterized protein</fullName>
    </submittedName>
</protein>
<accession>A0ABQ6W3A1</accession>
<proteinExistence type="predicted"/>
<evidence type="ECO:0000256" key="1">
    <source>
        <dbReference type="SAM" id="MobiDB-lite"/>
    </source>
</evidence>
<name>A0ABQ6W3A1_9EURO</name>
<evidence type="ECO:0000313" key="2">
    <source>
        <dbReference type="EMBL" id="KAE8411579.1"/>
    </source>
</evidence>
<evidence type="ECO:0000313" key="3">
    <source>
        <dbReference type="Proteomes" id="UP000325395"/>
    </source>
</evidence>
<feature type="region of interest" description="Disordered" evidence="1">
    <location>
        <begin position="78"/>
        <end position="102"/>
    </location>
</feature>
<reference evidence="2 3" key="1">
    <citation type="submission" date="2019-04" db="EMBL/GenBank/DDBJ databases">
        <authorList>
            <consortium name="DOE Joint Genome Institute"/>
            <person name="Mondo S."/>
            <person name="Kjaerbolling I."/>
            <person name="Vesth T."/>
            <person name="Frisvad J.C."/>
            <person name="Nybo J.L."/>
            <person name="Theobald S."/>
            <person name="Kildgaard S."/>
            <person name="Isbrandt T."/>
            <person name="Kuo A."/>
            <person name="Sato A."/>
            <person name="Lyhne E.K."/>
            <person name="Kogle M.E."/>
            <person name="Wiebenga A."/>
            <person name="Kun R.S."/>
            <person name="Lubbers R.J."/>
            <person name="Makela M.R."/>
            <person name="Barry K."/>
            <person name="Chovatia M."/>
            <person name="Clum A."/>
            <person name="Daum C."/>
            <person name="Haridas S."/>
            <person name="He G."/>
            <person name="LaButti K."/>
            <person name="Lipzen A."/>
            <person name="Riley R."/>
            <person name="Salamov A."/>
            <person name="Simmons B.A."/>
            <person name="Magnuson J.K."/>
            <person name="Henrissat B."/>
            <person name="Mortensen U.H."/>
            <person name="Larsen T.O."/>
            <person name="Devries R.P."/>
            <person name="Grigoriev I.V."/>
            <person name="Machida M."/>
            <person name="Baker S.E."/>
            <person name="Andersen M.R."/>
            <person name="Cantor M.N."/>
            <person name="Hua S.X."/>
        </authorList>
    </citation>
    <scope>NUCLEOTIDE SEQUENCE [LARGE SCALE GENOMIC DNA]</scope>
    <source>
        <strain evidence="2 3">CBS 117616</strain>
    </source>
</reference>
<sequence length="471" mass="52667">MKTRRFYNMIKGSNGLNQPLNSNVQPPTSNKIKVKKRKISVPKHITDKDEVCTELRTTKRTALKKKKLPDDASILKDIASGQSSKRRKLNGQPDKMAHFPPGLVVPDPVEETKNKSVSTNAWHQARSLLEAGLCILGSTSDVLTVMHYNRLKTMASKQLVVRKRSHSPNAVLLMPQIKEEIFDDSDFRVSQTRDTTVAFSLSVEKTRRWTDAIDIPEGLYNEEEKDLFFRLAMHFPTLPYTLFSNPEGNSEPLIHTFKSSKTYAIRSLAALFSLGGRVRDCRVLKKGPEILIKTTISQYFRWALRDTDIHTRADAIPVHAIYAQKKGETTLDAVKKLNRRLQLLASRHREALNVAALDRGHGSINLQPSGTDDGHSSPSQIYPLLIGVIICGPIIAILTLGTDHLGTPNDTDSKYICQFDLGDAGHDVWNSLAIAITVIKIRETMMQLADNGLAGFFRLPLRTESTPDVDI</sequence>
<dbReference type="EMBL" id="ML735868">
    <property type="protein sequence ID" value="KAE8411579.1"/>
    <property type="molecule type" value="Genomic_DNA"/>
</dbReference>
<organism evidence="2 3">
    <name type="scientific">Aspergillus pseudocaelatus</name>
    <dbReference type="NCBI Taxonomy" id="1825620"/>
    <lineage>
        <taxon>Eukaryota</taxon>
        <taxon>Fungi</taxon>
        <taxon>Dikarya</taxon>
        <taxon>Ascomycota</taxon>
        <taxon>Pezizomycotina</taxon>
        <taxon>Eurotiomycetes</taxon>
        <taxon>Eurotiomycetidae</taxon>
        <taxon>Eurotiales</taxon>
        <taxon>Aspergillaceae</taxon>
        <taxon>Aspergillus</taxon>
        <taxon>Aspergillus subgen. Circumdati</taxon>
    </lineage>
</organism>